<dbReference type="GO" id="GO:0003677">
    <property type="term" value="F:DNA binding"/>
    <property type="evidence" value="ECO:0007669"/>
    <property type="project" value="InterPro"/>
</dbReference>
<sequence length="418" mass="48087">MKPVTCEACLSEKNPELKDVFENVDFVQFTTSRENVEILRQLVELFSAKPLHHVSPDILGDAYEWILRYFAPQKAKEGEVYTPREVIKVIVEMLDPKPGESVYDPALGSSGMLISSYQHVKDEKGETGVDKLFLFGQEANHKTLALSEMNLYIHDIRNAKIVLGDTLLYPKFKACPERKRRNTEGVKTFDVVIANPPWNQDGYDEEVLKKGEFWRERFHYGFTPRQSADWAWIEHMLASADENRGRVGVVIDNGCLFRGGKEKAIRTSVINNNLIESVILLPEKLFYNTGAPGAIIILNKNKHKKRNDKVLFINASAEYEQHPEVRKLNRLGDVHIKKIVGAYRNTPLQDVEGFSRVVEMEQIKENDYNLNVTLYVFPEEEMEEIDVAKEWEESKRIERELLVVEKKIEGYLEELKGG</sequence>
<dbReference type="InterPro" id="IPR038333">
    <property type="entry name" value="T1MK-like_N_sf"/>
</dbReference>
<accession>A0A1E3XFF3</accession>
<dbReference type="PANTHER" id="PTHR42933:SF3">
    <property type="entry name" value="TYPE I RESTRICTION ENZYME MJAVIII METHYLASE SUBUNIT"/>
    <property type="match status" value="1"/>
</dbReference>
<evidence type="ECO:0000313" key="9">
    <source>
        <dbReference type="EMBL" id="ODS34363.1"/>
    </source>
</evidence>
<comment type="catalytic activity">
    <reaction evidence="7">
        <text>a 2'-deoxyadenosine in DNA + S-adenosyl-L-methionine = an N(6)-methyl-2'-deoxyadenosine in DNA + S-adenosyl-L-homocysteine + H(+)</text>
        <dbReference type="Rhea" id="RHEA:15197"/>
        <dbReference type="Rhea" id="RHEA-COMP:12418"/>
        <dbReference type="Rhea" id="RHEA-COMP:12419"/>
        <dbReference type="ChEBI" id="CHEBI:15378"/>
        <dbReference type="ChEBI" id="CHEBI:57856"/>
        <dbReference type="ChEBI" id="CHEBI:59789"/>
        <dbReference type="ChEBI" id="CHEBI:90615"/>
        <dbReference type="ChEBI" id="CHEBI:90616"/>
        <dbReference type="EC" id="2.1.1.72"/>
    </reaction>
</comment>
<keyword evidence="4 9" id="KW-0808">Transferase</keyword>
<dbReference type="EMBL" id="MAYW01000008">
    <property type="protein sequence ID" value="ODS34363.1"/>
    <property type="molecule type" value="Genomic_DNA"/>
</dbReference>
<dbReference type="Gene3D" id="1.20.1260.30">
    <property type="match status" value="1"/>
</dbReference>
<keyword evidence="6" id="KW-0680">Restriction system</keyword>
<evidence type="ECO:0000256" key="2">
    <source>
        <dbReference type="ARBA" id="ARBA00011900"/>
    </source>
</evidence>
<keyword evidence="3 9" id="KW-0489">Methyltransferase</keyword>
<dbReference type="Pfam" id="PF02384">
    <property type="entry name" value="N6_Mtase"/>
    <property type="match status" value="1"/>
</dbReference>
<dbReference type="InterPro" id="IPR029063">
    <property type="entry name" value="SAM-dependent_MTases_sf"/>
</dbReference>
<evidence type="ECO:0000256" key="1">
    <source>
        <dbReference type="ARBA" id="ARBA00006594"/>
    </source>
</evidence>
<reference evidence="9 10" key="1">
    <citation type="submission" date="2016-07" db="EMBL/GenBank/DDBJ databases">
        <title>Draft genome of Scalindua rubra, obtained from a brine-seawater interface in the Red Sea, sheds light on salt adaptation in anammox bacteria.</title>
        <authorList>
            <person name="Speth D.R."/>
            <person name="Lagkouvardos I."/>
            <person name="Wang Y."/>
            <person name="Qian P.-Y."/>
            <person name="Dutilh B.E."/>
            <person name="Jetten M.S."/>
        </authorList>
    </citation>
    <scope>NUCLEOTIDE SEQUENCE [LARGE SCALE GENOMIC DNA]</scope>
    <source>
        <strain evidence="9">BSI-1</strain>
    </source>
</reference>
<dbReference type="GO" id="GO:0032259">
    <property type="term" value="P:methylation"/>
    <property type="evidence" value="ECO:0007669"/>
    <property type="project" value="UniProtKB-KW"/>
</dbReference>
<dbReference type="AlphaFoldDB" id="A0A1E3XFF3"/>
<evidence type="ECO:0000256" key="6">
    <source>
        <dbReference type="ARBA" id="ARBA00022747"/>
    </source>
</evidence>
<evidence type="ECO:0000259" key="8">
    <source>
        <dbReference type="Pfam" id="PF02384"/>
    </source>
</evidence>
<feature type="domain" description="DNA methylase adenine-specific" evidence="8">
    <location>
        <begin position="55"/>
        <end position="383"/>
    </location>
</feature>
<organism evidence="9 10">
    <name type="scientific">Candidatus Scalindua rubra</name>
    <dbReference type="NCBI Taxonomy" id="1872076"/>
    <lineage>
        <taxon>Bacteria</taxon>
        <taxon>Pseudomonadati</taxon>
        <taxon>Planctomycetota</taxon>
        <taxon>Candidatus Brocadiia</taxon>
        <taxon>Candidatus Brocadiales</taxon>
        <taxon>Candidatus Scalinduaceae</taxon>
        <taxon>Candidatus Scalindua</taxon>
    </lineage>
</organism>
<proteinExistence type="inferred from homology"/>
<dbReference type="GO" id="GO:0009307">
    <property type="term" value="P:DNA restriction-modification system"/>
    <property type="evidence" value="ECO:0007669"/>
    <property type="project" value="UniProtKB-KW"/>
</dbReference>
<evidence type="ECO:0000313" key="10">
    <source>
        <dbReference type="Proteomes" id="UP000094056"/>
    </source>
</evidence>
<evidence type="ECO:0000256" key="5">
    <source>
        <dbReference type="ARBA" id="ARBA00022691"/>
    </source>
</evidence>
<dbReference type="GO" id="GO:0009007">
    <property type="term" value="F:site-specific DNA-methyltransferase (adenine-specific) activity"/>
    <property type="evidence" value="ECO:0007669"/>
    <property type="project" value="UniProtKB-EC"/>
</dbReference>
<dbReference type="PANTHER" id="PTHR42933">
    <property type="entry name" value="SLR6095 PROTEIN"/>
    <property type="match status" value="1"/>
</dbReference>
<dbReference type="EC" id="2.1.1.72" evidence="2"/>
<dbReference type="InterPro" id="IPR003356">
    <property type="entry name" value="DNA_methylase_A-5"/>
</dbReference>
<comment type="similarity">
    <text evidence="1">Belongs to the N(4)/N(6)-methyltransferase family.</text>
</comment>
<dbReference type="SMR" id="A0A1E3XFF3"/>
<protein>
    <recommendedName>
        <fullName evidence="2">site-specific DNA-methyltransferase (adenine-specific)</fullName>
        <ecNumber evidence="2">2.1.1.72</ecNumber>
    </recommendedName>
</protein>
<evidence type="ECO:0000256" key="7">
    <source>
        <dbReference type="ARBA" id="ARBA00047942"/>
    </source>
</evidence>
<keyword evidence="5" id="KW-0949">S-adenosyl-L-methionine</keyword>
<evidence type="ECO:0000256" key="4">
    <source>
        <dbReference type="ARBA" id="ARBA00022679"/>
    </source>
</evidence>
<dbReference type="InterPro" id="IPR002052">
    <property type="entry name" value="DNA_methylase_N6_adenine_CS"/>
</dbReference>
<dbReference type="PRINTS" id="PR00507">
    <property type="entry name" value="N12N6MTFRASE"/>
</dbReference>
<dbReference type="SUPFAM" id="SSF53335">
    <property type="entry name" value="S-adenosyl-L-methionine-dependent methyltransferases"/>
    <property type="match status" value="1"/>
</dbReference>
<comment type="caution">
    <text evidence="9">The sequence shown here is derived from an EMBL/GenBank/DDBJ whole genome shotgun (WGS) entry which is preliminary data.</text>
</comment>
<dbReference type="PATRIC" id="fig|1872076.5.peg.564"/>
<dbReference type="Gene3D" id="3.40.50.150">
    <property type="entry name" value="Vaccinia Virus protein VP39"/>
    <property type="match status" value="1"/>
</dbReference>
<dbReference type="PROSITE" id="PS00092">
    <property type="entry name" value="N6_MTASE"/>
    <property type="match status" value="1"/>
</dbReference>
<dbReference type="InterPro" id="IPR051537">
    <property type="entry name" value="DNA_Adenine_Mtase"/>
</dbReference>
<evidence type="ECO:0000256" key="3">
    <source>
        <dbReference type="ARBA" id="ARBA00022603"/>
    </source>
</evidence>
<dbReference type="GO" id="GO:0008170">
    <property type="term" value="F:N-methyltransferase activity"/>
    <property type="evidence" value="ECO:0007669"/>
    <property type="project" value="InterPro"/>
</dbReference>
<gene>
    <name evidence="9" type="ORF">SCARUB_00494</name>
</gene>
<dbReference type="Proteomes" id="UP000094056">
    <property type="component" value="Unassembled WGS sequence"/>
</dbReference>
<name>A0A1E3XFF3_9BACT</name>